<dbReference type="InterPro" id="IPR028871">
    <property type="entry name" value="BlueCu_1_BS"/>
</dbReference>
<keyword evidence="4 5" id="KW-0186">Copper</keyword>
<evidence type="ECO:0000259" key="6">
    <source>
        <dbReference type="Pfam" id="PF00127"/>
    </source>
</evidence>
<protein>
    <recommendedName>
        <fullName evidence="5">Azurin</fullName>
    </recommendedName>
</protein>
<gene>
    <name evidence="7" type="ORF">GCM10011394_13670</name>
</gene>
<comment type="subcellular location">
    <subcellularLocation>
        <location evidence="5">Periplasm</location>
    </subcellularLocation>
</comment>
<keyword evidence="8" id="KW-1185">Reference proteome</keyword>
<evidence type="ECO:0000313" key="8">
    <source>
        <dbReference type="Proteomes" id="UP000599009"/>
    </source>
</evidence>
<sequence>MHAPAHGADAPDQAPKEIHMKRFVIATLGLGLLAFGGAAAASNCTIKLSGDDRMQFDQKEVTVSASCKTINIELAHTGQLPAVAMGHNVVVSATADVSAINSAGAKAGAAAGYLPKDEPKVLAATDMIGGGESTRATFNGSKLKAGGDYTFFCSFPGHAALMKGKLVVAP</sequence>
<dbReference type="Proteomes" id="UP000599009">
    <property type="component" value="Unassembled WGS sequence"/>
</dbReference>
<dbReference type="InterPro" id="IPR050845">
    <property type="entry name" value="Cu-binding_ET"/>
</dbReference>
<name>A0ABQ2EBV1_9GAMM</name>
<keyword evidence="2 5" id="KW-0479">Metal-binding</keyword>
<dbReference type="PANTHER" id="PTHR38439:SF2">
    <property type="entry name" value="OUTER MEMBRANE PROTEIN H.8"/>
    <property type="match status" value="1"/>
</dbReference>
<dbReference type="SUPFAM" id="SSF49503">
    <property type="entry name" value="Cupredoxins"/>
    <property type="match status" value="1"/>
</dbReference>
<evidence type="ECO:0000313" key="7">
    <source>
        <dbReference type="EMBL" id="GGK05787.1"/>
    </source>
</evidence>
<evidence type="ECO:0000256" key="1">
    <source>
        <dbReference type="ARBA" id="ARBA00022448"/>
    </source>
</evidence>
<evidence type="ECO:0000256" key="5">
    <source>
        <dbReference type="RuleBase" id="RU363017"/>
    </source>
</evidence>
<dbReference type="InterPro" id="IPR014068">
    <property type="entry name" value="Azurin"/>
</dbReference>
<dbReference type="InterPro" id="IPR000923">
    <property type="entry name" value="BlueCu_1"/>
</dbReference>
<proteinExistence type="predicted"/>
<dbReference type="PROSITE" id="PS00196">
    <property type="entry name" value="COPPER_BLUE"/>
    <property type="match status" value="1"/>
</dbReference>
<organism evidence="7 8">
    <name type="scientific">Luteimonas terricola</name>
    <dbReference type="NCBI Taxonomy" id="645597"/>
    <lineage>
        <taxon>Bacteria</taxon>
        <taxon>Pseudomonadati</taxon>
        <taxon>Pseudomonadota</taxon>
        <taxon>Gammaproteobacteria</taxon>
        <taxon>Lysobacterales</taxon>
        <taxon>Lysobacteraceae</taxon>
        <taxon>Luteimonas</taxon>
    </lineage>
</organism>
<dbReference type="Gene3D" id="2.60.40.420">
    <property type="entry name" value="Cupredoxins - blue copper proteins"/>
    <property type="match status" value="1"/>
</dbReference>
<dbReference type="PANTHER" id="PTHR38439">
    <property type="entry name" value="AURACYANIN-B"/>
    <property type="match status" value="1"/>
</dbReference>
<dbReference type="NCBIfam" id="TIGR02695">
    <property type="entry name" value="azurin"/>
    <property type="match status" value="1"/>
</dbReference>
<comment type="caution">
    <text evidence="7">The sequence shown here is derived from an EMBL/GenBank/DDBJ whole genome shotgun (WGS) entry which is preliminary data.</text>
</comment>
<dbReference type="InterPro" id="IPR008972">
    <property type="entry name" value="Cupredoxin"/>
</dbReference>
<comment type="function">
    <text evidence="5">Transfers electrons from cytochrome c551 to cytochrome oxidase.</text>
</comment>
<accession>A0ABQ2EBV1</accession>
<feature type="domain" description="Blue (type 1) copper" evidence="6">
    <location>
        <begin position="44"/>
        <end position="168"/>
    </location>
</feature>
<reference evidence="8" key="1">
    <citation type="journal article" date="2019" name="Int. J. Syst. Evol. Microbiol.">
        <title>The Global Catalogue of Microorganisms (GCM) 10K type strain sequencing project: providing services to taxonomists for standard genome sequencing and annotation.</title>
        <authorList>
            <consortium name="The Broad Institute Genomics Platform"/>
            <consortium name="The Broad Institute Genome Sequencing Center for Infectious Disease"/>
            <person name="Wu L."/>
            <person name="Ma J."/>
        </authorList>
    </citation>
    <scope>NUCLEOTIDE SEQUENCE [LARGE SCALE GENOMIC DNA]</scope>
    <source>
        <strain evidence="8">CGMCC 1.8985</strain>
    </source>
</reference>
<keyword evidence="5" id="KW-0574">Periplasm</keyword>
<keyword evidence="3 5" id="KW-0249">Electron transport</keyword>
<dbReference type="EMBL" id="BMME01000001">
    <property type="protein sequence ID" value="GGK05787.1"/>
    <property type="molecule type" value="Genomic_DNA"/>
</dbReference>
<keyword evidence="1 5" id="KW-0813">Transport</keyword>
<dbReference type="CDD" id="cd13922">
    <property type="entry name" value="Azurin"/>
    <property type="match status" value="1"/>
</dbReference>
<evidence type="ECO:0000256" key="4">
    <source>
        <dbReference type="ARBA" id="ARBA00023008"/>
    </source>
</evidence>
<dbReference type="Pfam" id="PF00127">
    <property type="entry name" value="Copper-bind"/>
    <property type="match status" value="1"/>
</dbReference>
<evidence type="ECO:0000256" key="2">
    <source>
        <dbReference type="ARBA" id="ARBA00022723"/>
    </source>
</evidence>
<evidence type="ECO:0000256" key="3">
    <source>
        <dbReference type="ARBA" id="ARBA00022982"/>
    </source>
</evidence>